<feature type="non-terminal residue" evidence="1">
    <location>
        <position position="1"/>
    </location>
</feature>
<accession>A0A8X7CJX1</accession>
<reference evidence="1" key="1">
    <citation type="submission" date="2020-08" db="EMBL/GenBank/DDBJ databases">
        <title>Multicomponent nature underlies the extraordinary mechanical properties of spider dragline silk.</title>
        <authorList>
            <person name="Kono N."/>
            <person name="Nakamura H."/>
            <person name="Mori M."/>
            <person name="Yoshida Y."/>
            <person name="Ohtoshi R."/>
            <person name="Malay A.D."/>
            <person name="Moran D.A.P."/>
            <person name="Tomita M."/>
            <person name="Numata K."/>
            <person name="Arakawa K."/>
        </authorList>
    </citation>
    <scope>NUCLEOTIDE SEQUENCE</scope>
</reference>
<name>A0A8X7CJX1_9ARAC</name>
<comment type="caution">
    <text evidence="1">The sequence shown here is derived from an EMBL/GenBank/DDBJ whole genome shotgun (WGS) entry which is preliminary data.</text>
</comment>
<protein>
    <submittedName>
        <fullName evidence="1">Uncharacterized protein</fullName>
    </submittedName>
</protein>
<sequence>SSTKMRYLDVCLLQLVIVNETETFLWYSSDLVSETEIRKDSSHFAIWSRRRADVRFRFGRGPALSMVSPTKKISPVSPKKAKTMFFPARGIKVDVGIIFEGL</sequence>
<evidence type="ECO:0000313" key="2">
    <source>
        <dbReference type="Proteomes" id="UP000886998"/>
    </source>
</evidence>
<dbReference type="Proteomes" id="UP000886998">
    <property type="component" value="Unassembled WGS sequence"/>
</dbReference>
<dbReference type="EMBL" id="BMAV01017959">
    <property type="protein sequence ID" value="GFY70026.1"/>
    <property type="molecule type" value="Genomic_DNA"/>
</dbReference>
<proteinExistence type="predicted"/>
<organism evidence="1 2">
    <name type="scientific">Trichonephila inaurata madagascariensis</name>
    <dbReference type="NCBI Taxonomy" id="2747483"/>
    <lineage>
        <taxon>Eukaryota</taxon>
        <taxon>Metazoa</taxon>
        <taxon>Ecdysozoa</taxon>
        <taxon>Arthropoda</taxon>
        <taxon>Chelicerata</taxon>
        <taxon>Arachnida</taxon>
        <taxon>Araneae</taxon>
        <taxon>Araneomorphae</taxon>
        <taxon>Entelegynae</taxon>
        <taxon>Araneoidea</taxon>
        <taxon>Nephilidae</taxon>
        <taxon>Trichonephila</taxon>
        <taxon>Trichonephila inaurata</taxon>
    </lineage>
</organism>
<dbReference type="AlphaFoldDB" id="A0A8X7CJX1"/>
<keyword evidence="2" id="KW-1185">Reference proteome</keyword>
<evidence type="ECO:0000313" key="1">
    <source>
        <dbReference type="EMBL" id="GFY70026.1"/>
    </source>
</evidence>
<gene>
    <name evidence="1" type="ORF">TNIN_451411</name>
</gene>